<dbReference type="Pfam" id="PF15756">
    <property type="entry name" value="DUF4690"/>
    <property type="match status" value="1"/>
</dbReference>
<evidence type="ECO:0000256" key="1">
    <source>
        <dbReference type="SAM" id="Phobius"/>
    </source>
</evidence>
<dbReference type="AlphaFoldDB" id="A0AAV7LHJ0"/>
<name>A0AAV7LHJ0_PLEWA</name>
<gene>
    <name evidence="2" type="ORF">NDU88_003060</name>
</gene>
<reference evidence="2" key="1">
    <citation type="journal article" date="2022" name="bioRxiv">
        <title>Sequencing and chromosome-scale assembly of the giantPleurodeles waltlgenome.</title>
        <authorList>
            <person name="Brown T."/>
            <person name="Elewa A."/>
            <person name="Iarovenko S."/>
            <person name="Subramanian E."/>
            <person name="Araus A.J."/>
            <person name="Petzold A."/>
            <person name="Susuki M."/>
            <person name="Suzuki K.-i.T."/>
            <person name="Hayashi T."/>
            <person name="Toyoda A."/>
            <person name="Oliveira C."/>
            <person name="Osipova E."/>
            <person name="Leigh N.D."/>
            <person name="Simon A."/>
            <person name="Yun M.H."/>
        </authorList>
    </citation>
    <scope>NUCLEOTIDE SEQUENCE</scope>
    <source>
        <strain evidence="2">20211129_DDA</strain>
        <tissue evidence="2">Liver</tissue>
    </source>
</reference>
<keyword evidence="3" id="KW-1185">Reference proteome</keyword>
<dbReference type="InterPro" id="IPR031500">
    <property type="entry name" value="SNORC"/>
</dbReference>
<organism evidence="2 3">
    <name type="scientific">Pleurodeles waltl</name>
    <name type="common">Iberian ribbed newt</name>
    <dbReference type="NCBI Taxonomy" id="8319"/>
    <lineage>
        <taxon>Eukaryota</taxon>
        <taxon>Metazoa</taxon>
        <taxon>Chordata</taxon>
        <taxon>Craniata</taxon>
        <taxon>Vertebrata</taxon>
        <taxon>Euteleostomi</taxon>
        <taxon>Amphibia</taxon>
        <taxon>Batrachia</taxon>
        <taxon>Caudata</taxon>
        <taxon>Salamandroidea</taxon>
        <taxon>Salamandridae</taxon>
        <taxon>Pleurodelinae</taxon>
        <taxon>Pleurodeles</taxon>
    </lineage>
</organism>
<feature type="transmembrane region" description="Helical" evidence="1">
    <location>
        <begin position="115"/>
        <end position="138"/>
    </location>
</feature>
<dbReference type="GO" id="GO:0051216">
    <property type="term" value="P:cartilage development"/>
    <property type="evidence" value="ECO:0007669"/>
    <property type="project" value="InterPro"/>
</dbReference>
<dbReference type="Proteomes" id="UP001066276">
    <property type="component" value="Chromosome 11"/>
</dbReference>
<comment type="caution">
    <text evidence="2">The sequence shown here is derived from an EMBL/GenBank/DDBJ whole genome shotgun (WGS) entry which is preliminary data.</text>
</comment>
<dbReference type="PANTHER" id="PTHR28453:SF1">
    <property type="entry name" value="PROTEIN SNORC"/>
    <property type="match status" value="1"/>
</dbReference>
<evidence type="ECO:0008006" key="4">
    <source>
        <dbReference type="Google" id="ProtNLM"/>
    </source>
</evidence>
<keyword evidence="1" id="KW-0812">Transmembrane</keyword>
<protein>
    <recommendedName>
        <fullName evidence="4">Secondary ossification center associated regulator of chondrocyte maturation</fullName>
    </recommendedName>
</protein>
<sequence length="144" mass="15101">MGRKPLPASGGPHLSLAQLRPAVKDRSRRQLVGSPLLVLRINYYVLPVFLPAEYPQDPSPTLWNEPPEIPSGAGPIGPTTVHSEMTGVPAYTADSNIEDTTHLLENGDGSLGSGAIATIVIAALLGSSVIVALLVITLRKFSAS</sequence>
<keyword evidence="1" id="KW-1133">Transmembrane helix</keyword>
<dbReference type="EMBL" id="JANPWB010000015">
    <property type="protein sequence ID" value="KAJ1089920.1"/>
    <property type="molecule type" value="Genomic_DNA"/>
</dbReference>
<proteinExistence type="predicted"/>
<accession>A0AAV7LHJ0</accession>
<dbReference type="PANTHER" id="PTHR28453">
    <property type="entry name" value="PROTEIN SNORC"/>
    <property type="match status" value="1"/>
</dbReference>
<keyword evidence="1" id="KW-0472">Membrane</keyword>
<evidence type="ECO:0000313" key="3">
    <source>
        <dbReference type="Proteomes" id="UP001066276"/>
    </source>
</evidence>
<evidence type="ECO:0000313" key="2">
    <source>
        <dbReference type="EMBL" id="KAJ1089920.1"/>
    </source>
</evidence>